<evidence type="ECO:0000256" key="1">
    <source>
        <dbReference type="ARBA" id="ARBA00022574"/>
    </source>
</evidence>
<feature type="repeat" description="WD" evidence="3">
    <location>
        <begin position="147"/>
        <end position="188"/>
    </location>
</feature>
<dbReference type="Gene3D" id="2.130.10.10">
    <property type="entry name" value="YVTN repeat-like/Quinoprotein amine dehydrogenase"/>
    <property type="match status" value="3"/>
</dbReference>
<feature type="repeat" description="WD" evidence="3">
    <location>
        <begin position="231"/>
        <end position="272"/>
    </location>
</feature>
<dbReference type="SMART" id="SM00320">
    <property type="entry name" value="WD40"/>
    <property type="match status" value="7"/>
</dbReference>
<proteinExistence type="predicted"/>
<evidence type="ECO:0000313" key="6">
    <source>
        <dbReference type="Proteomes" id="UP001438707"/>
    </source>
</evidence>
<evidence type="ECO:0000256" key="3">
    <source>
        <dbReference type="PROSITE-ProRule" id="PRU00221"/>
    </source>
</evidence>
<feature type="repeat" description="WD" evidence="3">
    <location>
        <begin position="63"/>
        <end position="94"/>
    </location>
</feature>
<evidence type="ECO:0000256" key="4">
    <source>
        <dbReference type="SAM" id="MobiDB-lite"/>
    </source>
</evidence>
<dbReference type="InterPro" id="IPR050505">
    <property type="entry name" value="WDR55/POC1"/>
</dbReference>
<feature type="repeat" description="WD" evidence="3">
    <location>
        <begin position="189"/>
        <end position="230"/>
    </location>
</feature>
<keyword evidence="2" id="KW-0677">Repeat</keyword>
<keyword evidence="1 3" id="KW-0853">WD repeat</keyword>
<gene>
    <name evidence="5" type="ORF">WJX74_008361</name>
</gene>
<accession>A0AAW1QLX0</accession>
<dbReference type="InterPro" id="IPR001680">
    <property type="entry name" value="WD40_rpt"/>
</dbReference>
<feature type="compositionally biased region" description="Low complexity" evidence="4">
    <location>
        <begin position="347"/>
        <end position="371"/>
    </location>
</feature>
<organism evidence="5 6">
    <name type="scientific">Apatococcus lobatus</name>
    <dbReference type="NCBI Taxonomy" id="904363"/>
    <lineage>
        <taxon>Eukaryota</taxon>
        <taxon>Viridiplantae</taxon>
        <taxon>Chlorophyta</taxon>
        <taxon>core chlorophytes</taxon>
        <taxon>Trebouxiophyceae</taxon>
        <taxon>Chlorellales</taxon>
        <taxon>Chlorellaceae</taxon>
        <taxon>Apatococcus</taxon>
    </lineage>
</organism>
<feature type="region of interest" description="Disordered" evidence="4">
    <location>
        <begin position="345"/>
        <end position="382"/>
    </location>
</feature>
<dbReference type="PROSITE" id="PS50294">
    <property type="entry name" value="WD_REPEATS_REGION"/>
    <property type="match status" value="7"/>
</dbReference>
<dbReference type="Pfam" id="PF00400">
    <property type="entry name" value="WD40"/>
    <property type="match status" value="7"/>
</dbReference>
<comment type="caution">
    <text evidence="5">The sequence shown here is derived from an EMBL/GenBank/DDBJ whole genome shotgun (WGS) entry which is preliminary data.</text>
</comment>
<dbReference type="InterPro" id="IPR015943">
    <property type="entry name" value="WD40/YVTN_repeat-like_dom_sf"/>
</dbReference>
<protein>
    <submittedName>
        <fullName evidence="5">Uncharacterized protein</fullName>
    </submittedName>
</protein>
<dbReference type="InterPro" id="IPR019775">
    <property type="entry name" value="WD40_repeat_CS"/>
</dbReference>
<dbReference type="InterPro" id="IPR036322">
    <property type="entry name" value="WD40_repeat_dom_sf"/>
</dbReference>
<dbReference type="EMBL" id="JALJOS010000034">
    <property type="protein sequence ID" value="KAK9822111.1"/>
    <property type="molecule type" value="Genomic_DNA"/>
</dbReference>
<feature type="repeat" description="WD" evidence="3">
    <location>
        <begin position="273"/>
        <end position="304"/>
    </location>
</feature>
<name>A0AAW1QLX0_9CHLO</name>
<keyword evidence="6" id="KW-1185">Reference proteome</keyword>
<feature type="compositionally biased region" description="Polar residues" evidence="4">
    <location>
        <begin position="468"/>
        <end position="481"/>
    </location>
</feature>
<feature type="repeat" description="WD" evidence="3">
    <location>
        <begin position="21"/>
        <end position="55"/>
    </location>
</feature>
<dbReference type="PANTHER" id="PTHR44019">
    <property type="entry name" value="WD REPEAT-CONTAINING PROTEIN 55"/>
    <property type="match status" value="1"/>
</dbReference>
<evidence type="ECO:0000313" key="5">
    <source>
        <dbReference type="EMBL" id="KAK9822111.1"/>
    </source>
</evidence>
<dbReference type="AlphaFoldDB" id="A0AAW1QLX0"/>
<feature type="region of interest" description="Disordered" evidence="4">
    <location>
        <begin position="458"/>
        <end position="498"/>
    </location>
</feature>
<dbReference type="PROSITE" id="PS00678">
    <property type="entry name" value="WD_REPEATS_1"/>
    <property type="match status" value="3"/>
</dbReference>
<feature type="repeat" description="WD" evidence="3">
    <location>
        <begin position="105"/>
        <end position="146"/>
    </location>
</feature>
<evidence type="ECO:0000256" key="2">
    <source>
        <dbReference type="ARBA" id="ARBA00022737"/>
    </source>
</evidence>
<reference evidence="5 6" key="1">
    <citation type="journal article" date="2024" name="Nat. Commun.">
        <title>Phylogenomics reveals the evolutionary origins of lichenization in chlorophyte algae.</title>
        <authorList>
            <person name="Puginier C."/>
            <person name="Libourel C."/>
            <person name="Otte J."/>
            <person name="Skaloud P."/>
            <person name="Haon M."/>
            <person name="Grisel S."/>
            <person name="Petersen M."/>
            <person name="Berrin J.G."/>
            <person name="Delaux P.M."/>
            <person name="Dal Grande F."/>
            <person name="Keller J."/>
        </authorList>
    </citation>
    <scope>NUCLEOTIDE SEQUENCE [LARGE SCALE GENOMIC DNA]</scope>
    <source>
        <strain evidence="5 6">SAG 2145</strain>
    </source>
</reference>
<dbReference type="Proteomes" id="UP001438707">
    <property type="component" value="Unassembled WGS sequence"/>
</dbReference>
<dbReference type="CDD" id="cd00200">
    <property type="entry name" value="WD40"/>
    <property type="match status" value="1"/>
</dbReference>
<dbReference type="SUPFAM" id="SSF50978">
    <property type="entry name" value="WD40 repeat-like"/>
    <property type="match status" value="1"/>
</dbReference>
<sequence length="588" mass="62545">MVSQTQFGLGQPDDPCLERSFRGHRKAVTSVCFNSNMTQVISGSLDGCVMVWHFKPQMRAFRFAGHRDAVYSVAYDKINGLIASGSKDKTIRLWHPTVEGRSTTLKAHTAAVRCVSFSQDGRMLISASDDKSLKVWSLPAQRFLFSLTGHSNWVRTCHFSPDGRLVVSGSDDRTVRIWDVATRSCIRCYDDHSGIIEAVRFHPDGTCIASASSDNTISVWDIRSNQMLQHYTAHTAPVTSLAFHPSGNFLISSSLDSTLKVWDLREGQLFYTLYGHEGAISAVAFASAGDFFASAGADEQVMVWRTNFDRALEGYVLSAVQPAGAPAPGTAQPSLPAAPQTHISLHASSKAQQQQQASSQPQPAQPPAAESQEAHAEGSRQKPVAWVLAGTKPTQPPSKTSMAGAGRISKNVQPLGQNQATAVQRPSTAQFSVTPLHAALAVGLDEDIAAAMQQSIPAHRPSTAGPLLSSTASRSTPQHATGNPFAGSPAKLSPGLSPSNQRIAAVRHTPAPAAAAAPLNTGDMPEALAATLQHIVGQLDVLTQTMSLMEERLSLAEDHLAALPMPSAARLANLPASAAPGWPVETGL</sequence>
<dbReference type="PANTHER" id="PTHR44019:SF8">
    <property type="entry name" value="POC1 CENTRIOLAR PROTEIN HOMOLOG"/>
    <property type="match status" value="1"/>
</dbReference>
<dbReference type="PRINTS" id="PR00320">
    <property type="entry name" value="GPROTEINBRPT"/>
</dbReference>
<dbReference type="PROSITE" id="PS50082">
    <property type="entry name" value="WD_REPEATS_2"/>
    <property type="match status" value="7"/>
</dbReference>
<dbReference type="InterPro" id="IPR020472">
    <property type="entry name" value="WD40_PAC1"/>
</dbReference>